<keyword evidence="5 6" id="KW-0378">Hydrolase</keyword>
<gene>
    <name evidence="9" type="ORF">FC85_GL001113</name>
</gene>
<evidence type="ECO:0000256" key="7">
    <source>
        <dbReference type="RuleBase" id="RU004168"/>
    </source>
</evidence>
<dbReference type="PANTHER" id="PTHR47268:SF4">
    <property type="entry name" value="ACYLPHOSPHATASE"/>
    <property type="match status" value="1"/>
</dbReference>
<evidence type="ECO:0000259" key="8">
    <source>
        <dbReference type="PROSITE" id="PS51160"/>
    </source>
</evidence>
<comment type="similarity">
    <text evidence="1 7">Belongs to the acylphosphatase family.</text>
</comment>
<feature type="domain" description="Acylphosphatase-like" evidence="8">
    <location>
        <begin position="11"/>
        <end position="98"/>
    </location>
</feature>
<accession>A0A0R1S6M0</accession>
<dbReference type="PROSITE" id="PS00151">
    <property type="entry name" value="ACYLPHOSPHATASE_2"/>
    <property type="match status" value="1"/>
</dbReference>
<sequence>MVNIMNKTIKSVKIIISGHVQGVGFRYSTIQVAKHYNISGWVKNNLDGTVEIVASGQEDKLDSFINKIKSSPTPFARIYDVTINYISNYEQKGFNVKY</sequence>
<organism evidence="9 10">
    <name type="scientific">Lentilactobacillus diolivorans DSM 14421</name>
    <dbReference type="NCBI Taxonomy" id="1423739"/>
    <lineage>
        <taxon>Bacteria</taxon>
        <taxon>Bacillati</taxon>
        <taxon>Bacillota</taxon>
        <taxon>Bacilli</taxon>
        <taxon>Lactobacillales</taxon>
        <taxon>Lactobacillaceae</taxon>
        <taxon>Lentilactobacillus</taxon>
    </lineage>
</organism>
<evidence type="ECO:0000313" key="10">
    <source>
        <dbReference type="Proteomes" id="UP000052013"/>
    </source>
</evidence>
<dbReference type="InterPro" id="IPR020456">
    <property type="entry name" value="Acylphosphatase"/>
</dbReference>
<dbReference type="Pfam" id="PF00708">
    <property type="entry name" value="Acylphosphatase"/>
    <property type="match status" value="1"/>
</dbReference>
<dbReference type="AlphaFoldDB" id="A0A0R1S6M0"/>
<protein>
    <recommendedName>
        <fullName evidence="3 5">Acylphosphatase</fullName>
        <ecNumber evidence="2 5">3.6.1.7</ecNumber>
    </recommendedName>
</protein>
<dbReference type="EC" id="3.6.1.7" evidence="2 5"/>
<evidence type="ECO:0000313" key="9">
    <source>
        <dbReference type="EMBL" id="KRL64599.1"/>
    </source>
</evidence>
<dbReference type="EMBL" id="AZEY01000090">
    <property type="protein sequence ID" value="KRL64599.1"/>
    <property type="molecule type" value="Genomic_DNA"/>
</dbReference>
<name>A0A0R1S6M0_9LACO</name>
<evidence type="ECO:0000256" key="6">
    <source>
        <dbReference type="RuleBase" id="RU000553"/>
    </source>
</evidence>
<dbReference type="GO" id="GO:0003998">
    <property type="term" value="F:acylphosphatase activity"/>
    <property type="evidence" value="ECO:0007669"/>
    <property type="project" value="UniProtKB-EC"/>
</dbReference>
<dbReference type="PANTHER" id="PTHR47268">
    <property type="entry name" value="ACYLPHOSPHATASE"/>
    <property type="match status" value="1"/>
</dbReference>
<dbReference type="InterPro" id="IPR017968">
    <property type="entry name" value="Acylphosphatase_CS"/>
</dbReference>
<dbReference type="STRING" id="1423739.FC85_GL001113"/>
<dbReference type="SUPFAM" id="SSF54975">
    <property type="entry name" value="Acylphosphatase/BLUF domain-like"/>
    <property type="match status" value="1"/>
</dbReference>
<evidence type="ECO:0000256" key="2">
    <source>
        <dbReference type="ARBA" id="ARBA00012150"/>
    </source>
</evidence>
<comment type="catalytic activity">
    <reaction evidence="4 5 6">
        <text>an acyl phosphate + H2O = a carboxylate + phosphate + H(+)</text>
        <dbReference type="Rhea" id="RHEA:14965"/>
        <dbReference type="ChEBI" id="CHEBI:15377"/>
        <dbReference type="ChEBI" id="CHEBI:15378"/>
        <dbReference type="ChEBI" id="CHEBI:29067"/>
        <dbReference type="ChEBI" id="CHEBI:43474"/>
        <dbReference type="ChEBI" id="CHEBI:59918"/>
        <dbReference type="EC" id="3.6.1.7"/>
    </reaction>
</comment>
<evidence type="ECO:0000256" key="3">
    <source>
        <dbReference type="ARBA" id="ARBA00015991"/>
    </source>
</evidence>
<feature type="active site" evidence="5">
    <location>
        <position position="44"/>
    </location>
</feature>
<reference evidence="9 10" key="1">
    <citation type="journal article" date="2015" name="Genome Announc.">
        <title>Expanding the biotechnology potential of lactobacilli through comparative genomics of 213 strains and associated genera.</title>
        <authorList>
            <person name="Sun Z."/>
            <person name="Harris H.M."/>
            <person name="McCann A."/>
            <person name="Guo C."/>
            <person name="Argimon S."/>
            <person name="Zhang W."/>
            <person name="Yang X."/>
            <person name="Jeffery I.B."/>
            <person name="Cooney J.C."/>
            <person name="Kagawa T.F."/>
            <person name="Liu W."/>
            <person name="Song Y."/>
            <person name="Salvetti E."/>
            <person name="Wrobel A."/>
            <person name="Rasinkangas P."/>
            <person name="Parkhill J."/>
            <person name="Rea M.C."/>
            <person name="O'Sullivan O."/>
            <person name="Ritari J."/>
            <person name="Douillard F.P."/>
            <person name="Paul Ross R."/>
            <person name="Yang R."/>
            <person name="Briner A.E."/>
            <person name="Felis G.E."/>
            <person name="de Vos W.M."/>
            <person name="Barrangou R."/>
            <person name="Klaenhammer T.R."/>
            <person name="Caufield P.W."/>
            <person name="Cui Y."/>
            <person name="Zhang H."/>
            <person name="O'Toole P.W."/>
        </authorList>
    </citation>
    <scope>NUCLEOTIDE SEQUENCE [LARGE SCALE GENOMIC DNA]</scope>
    <source>
        <strain evidence="9 10">DSM 14421</strain>
    </source>
</reference>
<dbReference type="PROSITE" id="PS51160">
    <property type="entry name" value="ACYLPHOSPHATASE_3"/>
    <property type="match status" value="1"/>
</dbReference>
<dbReference type="InterPro" id="IPR001792">
    <property type="entry name" value="Acylphosphatase-like_dom"/>
</dbReference>
<dbReference type="Gene3D" id="3.30.70.100">
    <property type="match status" value="1"/>
</dbReference>
<evidence type="ECO:0000256" key="1">
    <source>
        <dbReference type="ARBA" id="ARBA00005614"/>
    </source>
</evidence>
<proteinExistence type="inferred from homology"/>
<dbReference type="PRINTS" id="PR00112">
    <property type="entry name" value="ACYLPHPHTASE"/>
</dbReference>
<dbReference type="Proteomes" id="UP000052013">
    <property type="component" value="Unassembled WGS sequence"/>
</dbReference>
<dbReference type="InterPro" id="IPR036046">
    <property type="entry name" value="Acylphosphatase-like_dom_sf"/>
</dbReference>
<dbReference type="PATRIC" id="fig|1423739.3.peg.1164"/>
<evidence type="ECO:0000256" key="4">
    <source>
        <dbReference type="ARBA" id="ARBA00047645"/>
    </source>
</evidence>
<feature type="active site" evidence="5">
    <location>
        <position position="26"/>
    </location>
</feature>
<dbReference type="PROSITE" id="PS00150">
    <property type="entry name" value="ACYLPHOSPHATASE_1"/>
    <property type="match status" value="1"/>
</dbReference>
<comment type="caution">
    <text evidence="9">The sequence shown here is derived from an EMBL/GenBank/DDBJ whole genome shotgun (WGS) entry which is preliminary data.</text>
</comment>
<evidence type="ECO:0000256" key="5">
    <source>
        <dbReference type="PROSITE-ProRule" id="PRU00520"/>
    </source>
</evidence>